<dbReference type="InterPro" id="IPR050679">
    <property type="entry name" value="Bact_HTH_transcr_reg"/>
</dbReference>
<dbReference type="PANTHER" id="PTHR44846">
    <property type="entry name" value="MANNOSYL-D-GLYCERATE TRANSPORT/METABOLISM SYSTEM REPRESSOR MNGR-RELATED"/>
    <property type="match status" value="1"/>
</dbReference>
<evidence type="ECO:0000256" key="1">
    <source>
        <dbReference type="ARBA" id="ARBA00023015"/>
    </source>
</evidence>
<accession>A0A8B2NUE0</accession>
<dbReference type="GO" id="GO:0045892">
    <property type="term" value="P:negative regulation of DNA-templated transcription"/>
    <property type="evidence" value="ECO:0007669"/>
    <property type="project" value="UniProtKB-UniRule"/>
</dbReference>
<dbReference type="InterPro" id="IPR028978">
    <property type="entry name" value="Chorismate_lyase_/UTRA_dom_sf"/>
</dbReference>
<keyword evidence="2" id="KW-0238">DNA-binding</keyword>
<dbReference type="PROSITE" id="PS50949">
    <property type="entry name" value="HTH_GNTR"/>
    <property type="match status" value="1"/>
</dbReference>
<dbReference type="SMART" id="SM00866">
    <property type="entry name" value="UTRA"/>
    <property type="match status" value="1"/>
</dbReference>
<evidence type="ECO:0000313" key="6">
    <source>
        <dbReference type="EMBL" id="RAI02119.1"/>
    </source>
</evidence>
<dbReference type="PANTHER" id="PTHR44846:SF16">
    <property type="entry name" value="TRANSCRIPTIONAL REGULATOR PHNF-RELATED"/>
    <property type="match status" value="1"/>
</dbReference>
<dbReference type="InterPro" id="IPR000524">
    <property type="entry name" value="Tscrpt_reg_HTH_GntR"/>
</dbReference>
<dbReference type="GO" id="GO:0006547">
    <property type="term" value="P:L-histidine metabolic process"/>
    <property type="evidence" value="ECO:0007669"/>
    <property type="project" value="UniProtKB-UniRule"/>
</dbReference>
<dbReference type="InterPro" id="IPR011663">
    <property type="entry name" value="UTRA"/>
</dbReference>
<dbReference type="GO" id="GO:0003700">
    <property type="term" value="F:DNA-binding transcription factor activity"/>
    <property type="evidence" value="ECO:0007669"/>
    <property type="project" value="UniProtKB-UniRule"/>
</dbReference>
<dbReference type="GO" id="GO:0003677">
    <property type="term" value="F:DNA binding"/>
    <property type="evidence" value="ECO:0007669"/>
    <property type="project" value="UniProtKB-UniRule"/>
</dbReference>
<reference evidence="6 7" key="1">
    <citation type="submission" date="2018-05" db="EMBL/GenBank/DDBJ databases">
        <title>Acuticoccus sediminis sp. nov., isolated from deep-sea sediment of Indian Ocean.</title>
        <authorList>
            <person name="Liu X."/>
            <person name="Lai Q."/>
            <person name="Du Y."/>
            <person name="Sun F."/>
            <person name="Zhang X."/>
            <person name="Wang S."/>
            <person name="Shao Z."/>
        </authorList>
    </citation>
    <scope>NUCLEOTIDE SEQUENCE [LARGE SCALE GENOMIC DNA]</scope>
    <source>
        <strain evidence="6 7">PTG4-2</strain>
    </source>
</reference>
<dbReference type="SUPFAM" id="SSF64288">
    <property type="entry name" value="Chorismate lyase-like"/>
    <property type="match status" value="1"/>
</dbReference>
<dbReference type="NCBIfam" id="TIGR02018">
    <property type="entry name" value="his_ut_repres"/>
    <property type="match status" value="1"/>
</dbReference>
<evidence type="ECO:0000256" key="4">
    <source>
        <dbReference type="NCBIfam" id="TIGR02018"/>
    </source>
</evidence>
<comment type="caution">
    <text evidence="6">The sequence shown here is derived from an EMBL/GenBank/DDBJ whole genome shotgun (WGS) entry which is preliminary data.</text>
</comment>
<dbReference type="RefSeq" id="WP_111345466.1">
    <property type="nucleotide sequence ID" value="NZ_QHHQ01000002.1"/>
</dbReference>
<evidence type="ECO:0000256" key="2">
    <source>
        <dbReference type="ARBA" id="ARBA00023125"/>
    </source>
</evidence>
<dbReference type="EMBL" id="QHHQ01000002">
    <property type="protein sequence ID" value="RAI02119.1"/>
    <property type="molecule type" value="Genomic_DNA"/>
</dbReference>
<evidence type="ECO:0000313" key="7">
    <source>
        <dbReference type="Proteomes" id="UP000249590"/>
    </source>
</evidence>
<dbReference type="Pfam" id="PF07702">
    <property type="entry name" value="UTRA"/>
    <property type="match status" value="1"/>
</dbReference>
<protein>
    <recommendedName>
        <fullName evidence="4">Histidine utilization repressor</fullName>
    </recommendedName>
</protein>
<dbReference type="AlphaFoldDB" id="A0A8B2NUE0"/>
<dbReference type="CDD" id="cd07377">
    <property type="entry name" value="WHTH_GntR"/>
    <property type="match status" value="1"/>
</dbReference>
<proteinExistence type="predicted"/>
<dbReference type="SUPFAM" id="SSF46785">
    <property type="entry name" value="Winged helix' DNA-binding domain"/>
    <property type="match status" value="1"/>
</dbReference>
<dbReference type="InterPro" id="IPR036388">
    <property type="entry name" value="WH-like_DNA-bd_sf"/>
</dbReference>
<keyword evidence="3" id="KW-0804">Transcription</keyword>
<dbReference type="OrthoDB" id="9808698at2"/>
<evidence type="ECO:0000259" key="5">
    <source>
        <dbReference type="PROSITE" id="PS50949"/>
    </source>
</evidence>
<sequence>MTETGRPKPIHQRICEDVEARIMDGSWQPGQRIPFEYELEAEYGCSRMTVNKALSLLANRGMIIRKRRAGSFVAQPQIERTVMEIQDIGTAAKAAGHDYAFEIHSMKVERLDPAEATRIDAKPRQEVLRLTCLHIVDERPHALEERLIMLDAVPRARFETFETKPPGSWLLEHVPWSEARHVIRAVAADAATARALDMPKGAPCLMLSRQTWQNQRTVTYVEITHPGDRYQFIGHFQPLKSTM</sequence>
<dbReference type="InterPro" id="IPR010248">
    <property type="entry name" value="His_ut_repres"/>
</dbReference>
<feature type="domain" description="HTH gntR-type" evidence="5">
    <location>
        <begin position="8"/>
        <end position="76"/>
    </location>
</feature>
<dbReference type="Proteomes" id="UP000249590">
    <property type="component" value="Unassembled WGS sequence"/>
</dbReference>
<evidence type="ECO:0000256" key="3">
    <source>
        <dbReference type="ARBA" id="ARBA00023163"/>
    </source>
</evidence>
<dbReference type="Gene3D" id="1.10.10.10">
    <property type="entry name" value="Winged helix-like DNA-binding domain superfamily/Winged helix DNA-binding domain"/>
    <property type="match status" value="1"/>
</dbReference>
<dbReference type="Pfam" id="PF00392">
    <property type="entry name" value="GntR"/>
    <property type="match status" value="1"/>
</dbReference>
<dbReference type="InterPro" id="IPR036390">
    <property type="entry name" value="WH_DNA-bd_sf"/>
</dbReference>
<dbReference type="FunFam" id="1.10.10.10:FF:000079">
    <property type="entry name" value="GntR family transcriptional regulator"/>
    <property type="match status" value="1"/>
</dbReference>
<organism evidence="6 7">
    <name type="scientific">Acuticoccus sediminis</name>
    <dbReference type="NCBI Taxonomy" id="2184697"/>
    <lineage>
        <taxon>Bacteria</taxon>
        <taxon>Pseudomonadati</taxon>
        <taxon>Pseudomonadota</taxon>
        <taxon>Alphaproteobacteria</taxon>
        <taxon>Hyphomicrobiales</taxon>
        <taxon>Amorphaceae</taxon>
        <taxon>Acuticoccus</taxon>
    </lineage>
</organism>
<dbReference type="SMART" id="SM00345">
    <property type="entry name" value="HTH_GNTR"/>
    <property type="match status" value="1"/>
</dbReference>
<name>A0A8B2NUE0_9HYPH</name>
<gene>
    <name evidence="6" type="primary">hutC</name>
    <name evidence="6" type="ORF">DLJ53_12160</name>
</gene>
<dbReference type="Gene3D" id="3.40.1410.10">
    <property type="entry name" value="Chorismate lyase-like"/>
    <property type="match status" value="1"/>
</dbReference>
<dbReference type="PRINTS" id="PR00035">
    <property type="entry name" value="HTHGNTR"/>
</dbReference>
<keyword evidence="1" id="KW-0805">Transcription regulation</keyword>
<keyword evidence="7" id="KW-1185">Reference proteome</keyword>